<dbReference type="Pfam" id="PF15902">
    <property type="entry name" value="Sortilin-Vps10"/>
    <property type="match status" value="1"/>
</dbReference>
<dbReference type="Proteomes" id="UP001153269">
    <property type="component" value="Unassembled WGS sequence"/>
</dbReference>
<accession>A0A9N7Z9V3</accession>
<evidence type="ECO:0000313" key="3">
    <source>
        <dbReference type="EMBL" id="CAB1456450.1"/>
    </source>
</evidence>
<dbReference type="InterPro" id="IPR050310">
    <property type="entry name" value="VPS10-sortilin"/>
</dbReference>
<protein>
    <recommendedName>
        <fullName evidence="2">Sortilin N-terminal domain-containing protein</fullName>
    </recommendedName>
</protein>
<evidence type="ECO:0000313" key="4">
    <source>
        <dbReference type="Proteomes" id="UP001153269"/>
    </source>
</evidence>
<evidence type="ECO:0000256" key="1">
    <source>
        <dbReference type="ARBA" id="ARBA00022737"/>
    </source>
</evidence>
<name>A0A9N7Z9V3_PLEPL</name>
<gene>
    <name evidence="3" type="ORF">PLEPLA_LOCUS44234</name>
</gene>
<proteinExistence type="predicted"/>
<feature type="domain" description="Sortilin N-terminal" evidence="2">
    <location>
        <begin position="26"/>
        <end position="120"/>
    </location>
</feature>
<dbReference type="PANTHER" id="PTHR12106:SF9">
    <property type="entry name" value="VPS10 DOMAIN-CONTAINING RECEPTOR SORCS2"/>
    <property type="match status" value="1"/>
</dbReference>
<evidence type="ECO:0000259" key="2">
    <source>
        <dbReference type="Pfam" id="PF15902"/>
    </source>
</evidence>
<dbReference type="GO" id="GO:0016020">
    <property type="term" value="C:membrane"/>
    <property type="evidence" value="ECO:0007669"/>
    <property type="project" value="TreeGrafter"/>
</dbReference>
<dbReference type="Gene3D" id="2.130.10.10">
    <property type="entry name" value="YVTN repeat-like/Quinoprotein amine dehydrogenase"/>
    <property type="match status" value="1"/>
</dbReference>
<dbReference type="AlphaFoldDB" id="A0A9N7Z9V3"/>
<dbReference type="InterPro" id="IPR031778">
    <property type="entry name" value="Sortilin_N"/>
</dbReference>
<dbReference type="InterPro" id="IPR015943">
    <property type="entry name" value="WD40/YVTN_repeat-like_dom_sf"/>
</dbReference>
<keyword evidence="1" id="KW-0677">Repeat</keyword>
<keyword evidence="4" id="KW-1185">Reference proteome</keyword>
<dbReference type="SUPFAM" id="SSF110296">
    <property type="entry name" value="Oligoxyloglucan reducing end-specific cellobiohydrolase"/>
    <property type="match status" value="1"/>
</dbReference>
<organism evidence="3 4">
    <name type="scientific">Pleuronectes platessa</name>
    <name type="common">European plaice</name>
    <dbReference type="NCBI Taxonomy" id="8262"/>
    <lineage>
        <taxon>Eukaryota</taxon>
        <taxon>Metazoa</taxon>
        <taxon>Chordata</taxon>
        <taxon>Craniata</taxon>
        <taxon>Vertebrata</taxon>
        <taxon>Euteleostomi</taxon>
        <taxon>Actinopterygii</taxon>
        <taxon>Neopterygii</taxon>
        <taxon>Teleostei</taxon>
        <taxon>Neoteleostei</taxon>
        <taxon>Acanthomorphata</taxon>
        <taxon>Carangaria</taxon>
        <taxon>Pleuronectiformes</taxon>
        <taxon>Pleuronectoidei</taxon>
        <taxon>Pleuronectidae</taxon>
        <taxon>Pleuronectes</taxon>
    </lineage>
</organism>
<sequence length="140" mass="15755">MSYPVELIGFEQPNTVGSPQVVLVGSSINERDQMLFISTDEGSSFQRQSIAFTPDTIIFHPKEEDKLLAYCKEGRIFASTDLGRKWTLLQERVTKDRVFWSVSGVDVDPDLVHMEMQDTSGGTVMFLVIYLLTLFGPKST</sequence>
<dbReference type="EMBL" id="CADEAL010004298">
    <property type="protein sequence ID" value="CAB1456450.1"/>
    <property type="molecule type" value="Genomic_DNA"/>
</dbReference>
<comment type="caution">
    <text evidence="3">The sequence shown here is derived from an EMBL/GenBank/DDBJ whole genome shotgun (WGS) entry which is preliminary data.</text>
</comment>
<dbReference type="PANTHER" id="PTHR12106">
    <property type="entry name" value="SORTILIN RELATED"/>
    <property type="match status" value="1"/>
</dbReference>
<reference evidence="3" key="1">
    <citation type="submission" date="2020-03" db="EMBL/GenBank/DDBJ databases">
        <authorList>
            <person name="Weist P."/>
        </authorList>
    </citation>
    <scope>NUCLEOTIDE SEQUENCE</scope>
</reference>